<organism evidence="21 22">
    <name type="scientific">Glossina morsitans morsitans</name>
    <name type="common">Savannah tsetse fly</name>
    <dbReference type="NCBI Taxonomy" id="37546"/>
    <lineage>
        <taxon>Eukaryota</taxon>
        <taxon>Metazoa</taxon>
        <taxon>Ecdysozoa</taxon>
        <taxon>Arthropoda</taxon>
        <taxon>Hexapoda</taxon>
        <taxon>Insecta</taxon>
        <taxon>Pterygota</taxon>
        <taxon>Neoptera</taxon>
        <taxon>Endopterygota</taxon>
        <taxon>Diptera</taxon>
        <taxon>Brachycera</taxon>
        <taxon>Muscomorpha</taxon>
        <taxon>Hippoboscoidea</taxon>
        <taxon>Glossinidae</taxon>
        <taxon>Glossina</taxon>
    </lineage>
</organism>
<comment type="cofactor">
    <cofactor evidence="16">
        <name>[2Fe-2S] cluster</name>
        <dbReference type="ChEBI" id="CHEBI:190135"/>
    </cofactor>
</comment>
<evidence type="ECO:0000256" key="19">
    <source>
        <dbReference type="SAM" id="MobiDB-lite"/>
    </source>
</evidence>
<feature type="region of interest" description="Disordered" evidence="19">
    <location>
        <begin position="1072"/>
        <end position="1098"/>
    </location>
</feature>
<evidence type="ECO:0000256" key="18">
    <source>
        <dbReference type="SAM" id="Coils"/>
    </source>
</evidence>
<dbReference type="GO" id="GO:0005875">
    <property type="term" value="C:microtubule associated complex"/>
    <property type="evidence" value="ECO:0007669"/>
    <property type="project" value="TreeGrafter"/>
</dbReference>
<evidence type="ECO:0000313" key="22">
    <source>
        <dbReference type="Proteomes" id="UP000092444"/>
    </source>
</evidence>
<evidence type="ECO:0000256" key="7">
    <source>
        <dbReference type="ARBA" id="ARBA00022741"/>
    </source>
</evidence>
<evidence type="ECO:0000256" key="12">
    <source>
        <dbReference type="ARBA" id="ARBA00023125"/>
    </source>
</evidence>
<dbReference type="InterPro" id="IPR027417">
    <property type="entry name" value="P-loop_NTPase"/>
</dbReference>
<feature type="domain" description="Kinesin motor" evidence="20">
    <location>
        <begin position="6"/>
        <end position="332"/>
    </location>
</feature>
<dbReference type="Gene3D" id="3.40.850.10">
    <property type="entry name" value="Kinesin motor domain"/>
    <property type="match status" value="1"/>
</dbReference>
<keyword evidence="15" id="KW-0539">Nucleus</keyword>
<keyword evidence="22" id="KW-1185">Reference proteome</keyword>
<evidence type="ECO:0000256" key="6">
    <source>
        <dbReference type="ARBA" id="ARBA00022723"/>
    </source>
</evidence>
<dbReference type="InterPro" id="IPR033467">
    <property type="entry name" value="Tesmin/TSO1-like_CXC"/>
</dbReference>
<dbReference type="AlphaFoldDB" id="A0A1B0FEL6"/>
<evidence type="ECO:0000256" key="2">
    <source>
        <dbReference type="ARBA" id="ARBA00004123"/>
    </source>
</evidence>
<keyword evidence="10" id="KW-0411">Iron-sulfur</keyword>
<comment type="subcellular location">
    <subcellularLocation>
        <location evidence="3">Cytoplasm</location>
        <location evidence="3">Cytoskeleton</location>
    </subcellularLocation>
    <subcellularLocation>
        <location evidence="2">Nucleus</location>
    </subcellularLocation>
</comment>
<dbReference type="VEuPathDB" id="VectorBase:GMOY002056"/>
<evidence type="ECO:0000256" key="16">
    <source>
        <dbReference type="ARBA" id="ARBA00034078"/>
    </source>
</evidence>
<feature type="coiled-coil region" evidence="18">
    <location>
        <begin position="870"/>
        <end position="965"/>
    </location>
</feature>
<dbReference type="GO" id="GO:0005524">
    <property type="term" value="F:ATP binding"/>
    <property type="evidence" value="ECO:0007669"/>
    <property type="project" value="UniProtKB-UniRule"/>
</dbReference>
<keyword evidence="5" id="KW-0493">Microtubule</keyword>
<dbReference type="GO" id="GO:0046872">
    <property type="term" value="F:metal ion binding"/>
    <property type="evidence" value="ECO:0007669"/>
    <property type="project" value="UniProtKB-KW"/>
</dbReference>
<evidence type="ECO:0000256" key="13">
    <source>
        <dbReference type="ARBA" id="ARBA00023175"/>
    </source>
</evidence>
<keyword evidence="9" id="KW-0408">Iron</keyword>
<dbReference type="STRING" id="37546.A0A1B0FEL6"/>
<keyword evidence="13 17" id="KW-0505">Motor protein</keyword>
<sequence>MGDLDSVRVALRIRPLVSSEINRGCQVAVEKMDNFNQVLVNKTDCFTFNFVFDWRNSQEELYNSSVSDMLDKCFRGFNATILAYGQTGSGKTHTMGTIFDGCLNEHAGVIPRAVYDIFERTRKMKDDFDFVVKCSFVELYQEQLFDLLSNKSREDSVVDIREDRSGIVMVGLTEKIVFSAKETTDCLISGSSGRAVASTAMNQQSSRSHAIFTITLEATKNDESRAVTTSKFHLVDLAGSERSKKTQATGDRFREGVKINQGLLALGNVISALGEGKGAGFVRYRDSKLTRLLQDSLGGNSMTLMIACVSSADYNVSETLSTLRYADRARKIKNKPIVNQDPHAAEINRLKGIIQRLRMELLAKGGSVGSSLDRELENGTPLPSLMATSMPAELLCSEQNRKYKDLREKYSNLQQQWQMILHDVTEHEMRAHIFEVTHRNIKTKVDEMKHIVNDLKHIRMGNPVDGDQMEKSVLQISAMVGGLQEELERTQTEILDNKKRSSLASFENSDLKNEEHAARLINSSLQEHTELFTNKQMEINEQLRRINRELTVKEQLHQRIAGNFSRYSTLDDNVEEKFKECEKKIQELEVEKFDLLEKLRHVKENVSAKLSEERRKRLQILEIEITEMKRKNVQQAKLLKIREKETQKIQSLNMEIQSMKEAKVKLIRNMRQESEKFRQFKMMREKEVVQLKTRDRKLQNEMARKEALHNKQRKVLKRKCEEALAINKRLKDALDRQKVAQSQRQHFHSAKDCNISSTKVAEIIACVERELEVIVSLIEAERTLEQLKDDRSIINRRLEELQQQQCEDEIGTDDEMNNLRGDLEMRDNQIADLQQKVCVNDIDTIIRNLSDAAHSLVEARAVVKHLLKVITEMRRENIQTREDLVMAEEKCIEATKSTEALKLEYEEAIAEYEEKISLALTPEQEQRLKLQEKQERKIETLLKELENYKKILSGTKSNKEESEETKLKHVKVSCKSVERIEEDDLLPLESSDSQSDYDYDKDPDWTKTPKHYRRKRTVSKNLAYDDFALQYQLCKDTFKFQNNSRAYTSQSINNTAKLVDDEDLSHNQHITAKAHNSRASRTGAKTSDEYNKQRKSTGCSCRGDCRNQRCGCNSSNQSCTLKCRCKNKCLNNKENASFDISEDKMINNSSDGKSDEDENIEFAKGRNDKMAAAYLTPKMPRISTINFETSAAKKNFFDNN</sequence>
<dbReference type="GO" id="GO:0007052">
    <property type="term" value="P:mitotic spindle organization"/>
    <property type="evidence" value="ECO:0007669"/>
    <property type="project" value="TreeGrafter"/>
</dbReference>
<dbReference type="InterPro" id="IPR036961">
    <property type="entry name" value="Kinesin_motor_dom_sf"/>
</dbReference>
<evidence type="ECO:0000256" key="11">
    <source>
        <dbReference type="ARBA" id="ARBA00023054"/>
    </source>
</evidence>
<dbReference type="SMART" id="SM01114">
    <property type="entry name" value="CXC"/>
    <property type="match status" value="1"/>
</dbReference>
<dbReference type="InterPro" id="IPR019821">
    <property type="entry name" value="Kinesin_motor_CS"/>
</dbReference>
<dbReference type="GO" id="GO:0007018">
    <property type="term" value="P:microtubule-based movement"/>
    <property type="evidence" value="ECO:0007669"/>
    <property type="project" value="InterPro"/>
</dbReference>
<evidence type="ECO:0000256" key="15">
    <source>
        <dbReference type="ARBA" id="ARBA00023242"/>
    </source>
</evidence>
<dbReference type="InterPro" id="IPR027640">
    <property type="entry name" value="Kinesin-like_fam"/>
</dbReference>
<dbReference type="PROSITE" id="PS00411">
    <property type="entry name" value="KINESIN_MOTOR_1"/>
    <property type="match status" value="1"/>
</dbReference>
<dbReference type="PANTHER" id="PTHR47969">
    <property type="entry name" value="CHROMOSOME-ASSOCIATED KINESIN KIF4A-RELATED"/>
    <property type="match status" value="1"/>
</dbReference>
<keyword evidence="7 17" id="KW-0547">Nucleotide-binding</keyword>
<dbReference type="Pfam" id="PF25764">
    <property type="entry name" value="KIF21A_4th"/>
    <property type="match status" value="1"/>
</dbReference>
<dbReference type="FunFam" id="3.40.850.10:FF:000038">
    <property type="entry name" value="chromosome-associated kinesin KIF4A"/>
    <property type="match status" value="1"/>
</dbReference>
<dbReference type="GO" id="GO:0003677">
    <property type="term" value="F:DNA binding"/>
    <property type="evidence" value="ECO:0007669"/>
    <property type="project" value="UniProtKB-KW"/>
</dbReference>
<evidence type="ECO:0000256" key="1">
    <source>
        <dbReference type="ARBA" id="ARBA00001966"/>
    </source>
</evidence>
<evidence type="ECO:0000256" key="17">
    <source>
        <dbReference type="PROSITE-ProRule" id="PRU00283"/>
    </source>
</evidence>
<keyword evidence="14" id="KW-0206">Cytoskeleton</keyword>
<keyword evidence="4" id="KW-0963">Cytoplasm</keyword>
<dbReference type="PROSITE" id="PS50067">
    <property type="entry name" value="KINESIN_MOTOR_2"/>
    <property type="match status" value="1"/>
</dbReference>
<dbReference type="PhylomeDB" id="A0A1B0FEL6"/>
<comment type="similarity">
    <text evidence="17">Belongs to the TRAFAC class myosin-kinesin ATPase superfamily. Kinesin family.</text>
</comment>
<dbReference type="InterPro" id="IPR001752">
    <property type="entry name" value="Kinesin_motor_dom"/>
</dbReference>
<dbReference type="GO" id="GO:0051536">
    <property type="term" value="F:iron-sulfur cluster binding"/>
    <property type="evidence" value="ECO:0007669"/>
    <property type="project" value="UniProtKB-KW"/>
</dbReference>
<evidence type="ECO:0000256" key="10">
    <source>
        <dbReference type="ARBA" id="ARBA00023014"/>
    </source>
</evidence>
<proteinExistence type="inferred from homology"/>
<comment type="cofactor">
    <cofactor evidence="1">
        <name>[4Fe-4S] cluster</name>
        <dbReference type="ChEBI" id="CHEBI:49883"/>
    </cofactor>
</comment>
<feature type="coiled-coil region" evidence="18">
    <location>
        <begin position="777"/>
        <end position="836"/>
    </location>
</feature>
<evidence type="ECO:0000256" key="4">
    <source>
        <dbReference type="ARBA" id="ARBA00022490"/>
    </source>
</evidence>
<feature type="compositionally biased region" description="Basic and acidic residues" evidence="19">
    <location>
        <begin position="998"/>
        <end position="1007"/>
    </location>
</feature>
<dbReference type="PRINTS" id="PR00380">
    <property type="entry name" value="KINESINHEAVY"/>
</dbReference>
<keyword evidence="8 17" id="KW-0067">ATP-binding</keyword>
<dbReference type="SUPFAM" id="SSF52540">
    <property type="entry name" value="P-loop containing nucleoside triphosphate hydrolases"/>
    <property type="match status" value="1"/>
</dbReference>
<keyword evidence="11 18" id="KW-0175">Coiled coil</keyword>
<dbReference type="GO" id="GO:0005874">
    <property type="term" value="C:microtubule"/>
    <property type="evidence" value="ECO:0007669"/>
    <property type="project" value="UniProtKB-KW"/>
</dbReference>
<evidence type="ECO:0000256" key="3">
    <source>
        <dbReference type="ARBA" id="ARBA00004245"/>
    </source>
</evidence>
<name>A0A1B0FEL6_GLOMM</name>
<dbReference type="Pfam" id="PF00225">
    <property type="entry name" value="Kinesin"/>
    <property type="match status" value="1"/>
</dbReference>
<dbReference type="GO" id="GO:0005829">
    <property type="term" value="C:cytosol"/>
    <property type="evidence" value="ECO:0007669"/>
    <property type="project" value="UniProtKB-ARBA"/>
</dbReference>
<keyword evidence="12" id="KW-0238">DNA-binding</keyword>
<accession>A0A1B0FEL6</accession>
<evidence type="ECO:0000256" key="9">
    <source>
        <dbReference type="ARBA" id="ARBA00023004"/>
    </source>
</evidence>
<evidence type="ECO:0000256" key="8">
    <source>
        <dbReference type="ARBA" id="ARBA00022840"/>
    </source>
</evidence>
<reference evidence="21" key="1">
    <citation type="submission" date="2020-05" db="UniProtKB">
        <authorList>
            <consortium name="EnsemblMetazoa"/>
        </authorList>
    </citation>
    <scope>IDENTIFICATION</scope>
    <source>
        <strain evidence="21">Yale</strain>
    </source>
</reference>
<evidence type="ECO:0000256" key="5">
    <source>
        <dbReference type="ARBA" id="ARBA00022701"/>
    </source>
</evidence>
<protein>
    <recommendedName>
        <fullName evidence="20">Kinesin motor domain-containing protein</fullName>
    </recommendedName>
</protein>
<dbReference type="CDD" id="cd01372">
    <property type="entry name" value="KISc_KIF4"/>
    <property type="match status" value="1"/>
</dbReference>
<dbReference type="SMART" id="SM00129">
    <property type="entry name" value="KISc"/>
    <property type="match status" value="1"/>
</dbReference>
<dbReference type="GO" id="GO:0005634">
    <property type="term" value="C:nucleus"/>
    <property type="evidence" value="ECO:0007669"/>
    <property type="project" value="UniProtKB-SubCell"/>
</dbReference>
<dbReference type="PANTHER" id="PTHR47969:SF15">
    <property type="entry name" value="CHROMOSOME-ASSOCIATED KINESIN KIF4A-RELATED"/>
    <property type="match status" value="1"/>
</dbReference>
<evidence type="ECO:0000256" key="14">
    <source>
        <dbReference type="ARBA" id="ARBA00023212"/>
    </source>
</evidence>
<dbReference type="EnsemblMetazoa" id="GMOY002056-RA">
    <property type="protein sequence ID" value="GMOY002056-PA"/>
    <property type="gene ID" value="GMOY002056"/>
</dbReference>
<dbReference type="GO" id="GO:0008017">
    <property type="term" value="F:microtubule binding"/>
    <property type="evidence" value="ECO:0007669"/>
    <property type="project" value="InterPro"/>
</dbReference>
<feature type="binding site" evidence="17">
    <location>
        <begin position="85"/>
        <end position="92"/>
    </location>
    <ligand>
        <name>ATP</name>
        <dbReference type="ChEBI" id="CHEBI:30616"/>
    </ligand>
</feature>
<keyword evidence="6" id="KW-0479">Metal-binding</keyword>
<evidence type="ECO:0000313" key="21">
    <source>
        <dbReference type="EnsemblMetazoa" id="GMOY002056-PA"/>
    </source>
</evidence>
<dbReference type="GO" id="GO:0051231">
    <property type="term" value="P:spindle elongation"/>
    <property type="evidence" value="ECO:0007669"/>
    <property type="project" value="TreeGrafter"/>
</dbReference>
<feature type="coiled-coil region" evidence="18">
    <location>
        <begin position="571"/>
        <end position="733"/>
    </location>
</feature>
<dbReference type="EMBL" id="CCAG010008349">
    <property type="status" value="NOT_ANNOTATED_CDS"/>
    <property type="molecule type" value="Genomic_DNA"/>
</dbReference>
<dbReference type="GO" id="GO:0003777">
    <property type="term" value="F:microtubule motor activity"/>
    <property type="evidence" value="ECO:0007669"/>
    <property type="project" value="InterPro"/>
</dbReference>
<dbReference type="Proteomes" id="UP000092444">
    <property type="component" value="Unassembled WGS sequence"/>
</dbReference>
<evidence type="ECO:0000259" key="20">
    <source>
        <dbReference type="PROSITE" id="PS50067"/>
    </source>
</evidence>
<feature type="region of interest" description="Disordered" evidence="19">
    <location>
        <begin position="983"/>
        <end position="1009"/>
    </location>
</feature>